<keyword evidence="2" id="KW-1185">Reference proteome</keyword>
<proteinExistence type="predicted"/>
<dbReference type="RefSeq" id="WP_184213196.1">
    <property type="nucleotide sequence ID" value="NZ_JACHIF010000014.1"/>
</dbReference>
<sequence length="450" mass="48839">MKKLLILFVILIVLTGAGLGGASWWFMRKMGPETWVGLMEENWNCRAQIADAKLSLFTKPATLKLTGVKLASRDTEVAKLYTERLPLAEGSAILEVPELTLEVKLDDLINRRLFVEQLYIKNPQVRETQDAQGNSSLEALFKKPGSAEALAATPATSPAPANVESQASDEPQPIFAFAVQAASIEKGRFDITSGTTHVLIKDLDFTLTGIDVDKNDLVNHNRILATLSTHISVNGMARIAGAKRPAELANLSLTGQAEITPYNVTSQEWKPFSKLALTLAKGSTLAGHMTIGDAAGKELRKLQEYGVDLAPVVIGGPLMEDAIVTGEFANDRFITRTLTRFVFPEYEVAIEPKSCINAAQDRHDIELRLSCGAALQSRLMSGISQAKLGESIARAVTKALSDDQGRMTFDIESSGSLSDPKVKPQTDRVLKNLMRGEGLGDLLEGLIKKL</sequence>
<dbReference type="EMBL" id="JACHIF010000014">
    <property type="protein sequence ID" value="MBB5040535.1"/>
    <property type="molecule type" value="Genomic_DNA"/>
</dbReference>
<name>A0A7W8DSN5_9BACT</name>
<protein>
    <recommendedName>
        <fullName evidence="3">AsmA family protein</fullName>
    </recommendedName>
</protein>
<accession>A0A7W8DSN5</accession>
<evidence type="ECO:0008006" key="3">
    <source>
        <dbReference type="Google" id="ProtNLM"/>
    </source>
</evidence>
<reference evidence="1 2" key="1">
    <citation type="submission" date="2020-08" db="EMBL/GenBank/DDBJ databases">
        <title>Genomic Encyclopedia of Type Strains, Phase IV (KMG-IV): sequencing the most valuable type-strain genomes for metagenomic binning, comparative biology and taxonomic classification.</title>
        <authorList>
            <person name="Goeker M."/>
        </authorList>
    </citation>
    <scope>NUCLEOTIDE SEQUENCE [LARGE SCALE GENOMIC DNA]</scope>
    <source>
        <strain evidence="1 2">DSM 12251</strain>
    </source>
</reference>
<dbReference type="AlphaFoldDB" id="A0A7W8DSN5"/>
<organism evidence="1 2">
    <name type="scientific">Prosthecobacter dejongeii</name>
    <dbReference type="NCBI Taxonomy" id="48465"/>
    <lineage>
        <taxon>Bacteria</taxon>
        <taxon>Pseudomonadati</taxon>
        <taxon>Verrucomicrobiota</taxon>
        <taxon>Verrucomicrobiia</taxon>
        <taxon>Verrucomicrobiales</taxon>
        <taxon>Verrucomicrobiaceae</taxon>
        <taxon>Prosthecobacter</taxon>
    </lineage>
</organism>
<dbReference type="Proteomes" id="UP000534294">
    <property type="component" value="Unassembled WGS sequence"/>
</dbReference>
<evidence type="ECO:0000313" key="1">
    <source>
        <dbReference type="EMBL" id="MBB5040535.1"/>
    </source>
</evidence>
<evidence type="ECO:0000313" key="2">
    <source>
        <dbReference type="Proteomes" id="UP000534294"/>
    </source>
</evidence>
<gene>
    <name evidence="1" type="ORF">HNQ64_004821</name>
</gene>
<comment type="caution">
    <text evidence="1">The sequence shown here is derived from an EMBL/GenBank/DDBJ whole genome shotgun (WGS) entry which is preliminary data.</text>
</comment>